<evidence type="ECO:0000256" key="1">
    <source>
        <dbReference type="SAM" id="Phobius"/>
    </source>
</evidence>
<reference evidence="3 4" key="1">
    <citation type="submission" date="2022-10" db="EMBL/GenBank/DDBJ databases">
        <title>Chitinophaga nivalis PC15 sp. nov., isolated from Pyeongchang county, South Korea.</title>
        <authorList>
            <person name="Trinh H.N."/>
        </authorList>
    </citation>
    <scope>NUCLEOTIDE SEQUENCE [LARGE SCALE GENOMIC DNA]</scope>
    <source>
        <strain evidence="3 4">PC14</strain>
    </source>
</reference>
<gene>
    <name evidence="3" type="ORF">OL497_25715</name>
</gene>
<dbReference type="InterPro" id="IPR011009">
    <property type="entry name" value="Kinase-like_dom_sf"/>
</dbReference>
<dbReference type="InterPro" id="IPR052077">
    <property type="entry name" value="CcrZ_PhaseVar_Mediator"/>
</dbReference>
<dbReference type="Gene3D" id="3.90.1200.10">
    <property type="match status" value="1"/>
</dbReference>
<dbReference type="SUPFAM" id="SSF56112">
    <property type="entry name" value="Protein kinase-like (PK-like)"/>
    <property type="match status" value="1"/>
</dbReference>
<organism evidence="3 4">
    <name type="scientific">Chitinophaga nivalis</name>
    <dbReference type="NCBI Taxonomy" id="2991709"/>
    <lineage>
        <taxon>Bacteria</taxon>
        <taxon>Pseudomonadati</taxon>
        <taxon>Bacteroidota</taxon>
        <taxon>Chitinophagia</taxon>
        <taxon>Chitinophagales</taxon>
        <taxon>Chitinophagaceae</taxon>
        <taxon>Chitinophaga</taxon>
    </lineage>
</organism>
<keyword evidence="1" id="KW-0812">Transmembrane</keyword>
<keyword evidence="4" id="KW-1185">Reference proteome</keyword>
<comment type="caution">
    <text evidence="3">The sequence shown here is derived from an EMBL/GenBank/DDBJ whole genome shotgun (WGS) entry which is preliminary data.</text>
</comment>
<evidence type="ECO:0000313" key="4">
    <source>
        <dbReference type="Proteomes" id="UP001207742"/>
    </source>
</evidence>
<proteinExistence type="predicted"/>
<feature type="transmembrane region" description="Helical" evidence="1">
    <location>
        <begin position="248"/>
        <end position="268"/>
    </location>
</feature>
<keyword evidence="1" id="KW-0472">Membrane</keyword>
<dbReference type="PANTHER" id="PTHR40086">
    <property type="entry name" value="PHOSPHOTRANSFERASE YTMP-RELATED"/>
    <property type="match status" value="1"/>
</dbReference>
<keyword evidence="1" id="KW-1133">Transmembrane helix</keyword>
<dbReference type="InterPro" id="IPR002575">
    <property type="entry name" value="Aminoglycoside_PTrfase"/>
</dbReference>
<dbReference type="EMBL" id="JAPDNS010000002">
    <property type="protein sequence ID" value="MCW3487321.1"/>
    <property type="molecule type" value="Genomic_DNA"/>
</dbReference>
<name>A0ABT3ITK6_9BACT</name>
<protein>
    <submittedName>
        <fullName evidence="3">Phosphotransferase</fullName>
    </submittedName>
</protein>
<dbReference type="PANTHER" id="PTHR40086:SF1">
    <property type="entry name" value="CELL CYCLE REGULATOR CCRZ"/>
    <property type="match status" value="1"/>
</dbReference>
<sequence>MVPATKEIAVKNALQLTFGVSEWEDIKELTAGLSPALVFRIVVLGKAYLLRIITRTDMAGDPTHEYACMKAAAEAGIAPRIWYMSIADRIAITDFVAATTFQIKEARIQLPAVLKRLHSLPPFSHRVHYLDMADRYMRKFQEAGLLPESMITELVRLHTHIIGVYPRNQEDMVACHNDLKPENILFDGTKAWIVDWEAAFLNDRYVDLAIIANFVVTNEAEEMVYLKSYFGESVTIYHRARFFLMRQLLHLFYITVFLSLVAAAGVPIDWTLSRPDFRSFHARMWAGEISLANHDARQQYAWVHMDQLLYNVQLPRWEEALDIVAGGSGYVA</sequence>
<accession>A0ABT3ITK6</accession>
<dbReference type="Pfam" id="PF01636">
    <property type="entry name" value="APH"/>
    <property type="match status" value="1"/>
</dbReference>
<evidence type="ECO:0000313" key="3">
    <source>
        <dbReference type="EMBL" id="MCW3487321.1"/>
    </source>
</evidence>
<feature type="domain" description="Aminoglycoside phosphotransferase" evidence="2">
    <location>
        <begin position="25"/>
        <end position="242"/>
    </location>
</feature>
<dbReference type="Proteomes" id="UP001207742">
    <property type="component" value="Unassembled WGS sequence"/>
</dbReference>
<dbReference type="Gene3D" id="3.30.200.20">
    <property type="entry name" value="Phosphorylase Kinase, domain 1"/>
    <property type="match status" value="1"/>
</dbReference>
<dbReference type="RefSeq" id="WP_264734132.1">
    <property type="nucleotide sequence ID" value="NZ_JAPDNR010000001.1"/>
</dbReference>
<evidence type="ECO:0000259" key="2">
    <source>
        <dbReference type="Pfam" id="PF01636"/>
    </source>
</evidence>